<organism evidence="1 2">
    <name type="scientific">Croceicoccus pelagius</name>
    <dbReference type="NCBI Taxonomy" id="1703341"/>
    <lineage>
        <taxon>Bacteria</taxon>
        <taxon>Pseudomonadati</taxon>
        <taxon>Pseudomonadota</taxon>
        <taxon>Alphaproteobacteria</taxon>
        <taxon>Sphingomonadales</taxon>
        <taxon>Erythrobacteraceae</taxon>
        <taxon>Croceicoccus</taxon>
    </lineage>
</organism>
<evidence type="ECO:0000313" key="2">
    <source>
        <dbReference type="Proteomes" id="UP000598997"/>
    </source>
</evidence>
<keyword evidence="2" id="KW-1185">Reference proteome</keyword>
<evidence type="ECO:0000313" key="1">
    <source>
        <dbReference type="EMBL" id="GGD54513.1"/>
    </source>
</evidence>
<dbReference type="AlphaFoldDB" id="A0A917DNG3"/>
<gene>
    <name evidence="1" type="ORF">GCM10010989_30830</name>
</gene>
<reference evidence="1 2" key="1">
    <citation type="journal article" date="2014" name="Int. J. Syst. Evol. Microbiol.">
        <title>Complete genome sequence of Corynebacterium casei LMG S-19264T (=DSM 44701T), isolated from a smear-ripened cheese.</title>
        <authorList>
            <consortium name="US DOE Joint Genome Institute (JGI-PGF)"/>
            <person name="Walter F."/>
            <person name="Albersmeier A."/>
            <person name="Kalinowski J."/>
            <person name="Ruckert C."/>
        </authorList>
    </citation>
    <scope>NUCLEOTIDE SEQUENCE [LARGE SCALE GENOMIC DNA]</scope>
    <source>
        <strain evidence="1 2">CGMCC 1.15358</strain>
    </source>
</reference>
<protein>
    <submittedName>
        <fullName evidence="1">Uncharacterized protein</fullName>
    </submittedName>
</protein>
<dbReference type="Proteomes" id="UP000598997">
    <property type="component" value="Unassembled WGS sequence"/>
</dbReference>
<proteinExistence type="predicted"/>
<dbReference type="EMBL" id="BMIO01000021">
    <property type="protein sequence ID" value="GGD54513.1"/>
    <property type="molecule type" value="Genomic_DNA"/>
</dbReference>
<name>A0A917DNG3_9SPHN</name>
<comment type="caution">
    <text evidence="1">The sequence shown here is derived from an EMBL/GenBank/DDBJ whole genome shotgun (WGS) entry which is preliminary data.</text>
</comment>
<accession>A0A917DNG3</accession>
<sequence length="63" mass="6987">MRRAGLALDAVLLFGLEGTVFSPSRLVFSDMHPQLLEASSNGNTYQCIFFPNHNCALIQVLVY</sequence>